<accession>A0AB34QVM2</accession>
<evidence type="ECO:0000313" key="2">
    <source>
        <dbReference type="Proteomes" id="UP000031978"/>
    </source>
</evidence>
<proteinExistence type="predicted"/>
<evidence type="ECO:0000313" key="1">
    <source>
        <dbReference type="EMBL" id="KIL20580.1"/>
    </source>
</evidence>
<reference evidence="1 2" key="1">
    <citation type="submission" date="2014-12" db="EMBL/GenBank/DDBJ databases">
        <title>Draft Genome Sequences of Five Spore-Forming Food Isolates of Bacillus pumilus.</title>
        <authorList>
            <person name="de Jong A."/>
            <person name="van Heel A.J."/>
            <person name="Montalban-Lopez M."/>
            <person name="Krawczyk A.O."/>
            <person name="Berendsen E.M."/>
            <person name="Wells-Bennik M."/>
            <person name="Kuipers O.P."/>
        </authorList>
    </citation>
    <scope>NUCLEOTIDE SEQUENCE [LARGE SCALE GENOMIC DNA]</scope>
    <source>
        <strain evidence="1 2">B4127</strain>
    </source>
</reference>
<gene>
    <name evidence="1" type="ORF">B4127_2863</name>
</gene>
<dbReference type="Proteomes" id="UP000031978">
    <property type="component" value="Unassembled WGS sequence"/>
</dbReference>
<sequence length="43" mass="4889">MPSTLQTVLQYMTAISLDHLLIWKQNASPVLEEAFVYMLHPAS</sequence>
<dbReference type="AlphaFoldDB" id="A0AB34QVM2"/>
<dbReference type="EMBL" id="JXCL01000013">
    <property type="protein sequence ID" value="KIL20580.1"/>
    <property type="molecule type" value="Genomic_DNA"/>
</dbReference>
<comment type="caution">
    <text evidence="1">The sequence shown here is derived from an EMBL/GenBank/DDBJ whole genome shotgun (WGS) entry which is preliminary data.</text>
</comment>
<organism evidence="1 2">
    <name type="scientific">Bacillus pumilus</name>
    <name type="common">Bacillus mesentericus</name>
    <dbReference type="NCBI Taxonomy" id="1408"/>
    <lineage>
        <taxon>Bacteria</taxon>
        <taxon>Bacillati</taxon>
        <taxon>Bacillota</taxon>
        <taxon>Bacilli</taxon>
        <taxon>Bacillales</taxon>
        <taxon>Bacillaceae</taxon>
        <taxon>Bacillus</taxon>
    </lineage>
</organism>
<protein>
    <submittedName>
        <fullName evidence="1">Uncharacterized protein</fullName>
    </submittedName>
</protein>
<name>A0AB34QVM2_BACPU</name>